<evidence type="ECO:0000313" key="2">
    <source>
        <dbReference type="EMBL" id="EFP87119.2"/>
    </source>
</evidence>
<accession>E3KS44</accession>
<reference evidence="3" key="2">
    <citation type="journal article" date="2011" name="Proc. Natl. Acad. Sci. U.S.A.">
        <title>Obligate biotrophy features unraveled by the genomic analysis of rust fungi.</title>
        <authorList>
            <person name="Duplessis S."/>
            <person name="Cuomo C.A."/>
            <person name="Lin Y.-C."/>
            <person name="Aerts A."/>
            <person name="Tisserant E."/>
            <person name="Veneault-Fourrey C."/>
            <person name="Joly D.L."/>
            <person name="Hacquard S."/>
            <person name="Amselem J."/>
            <person name="Cantarel B.L."/>
            <person name="Chiu R."/>
            <person name="Coutinho P.M."/>
            <person name="Feau N."/>
            <person name="Field M."/>
            <person name="Frey P."/>
            <person name="Gelhaye E."/>
            <person name="Goldberg J."/>
            <person name="Grabherr M.G."/>
            <person name="Kodira C.D."/>
            <person name="Kohler A."/>
            <person name="Kuees U."/>
            <person name="Lindquist E.A."/>
            <person name="Lucas S.M."/>
            <person name="Mago R."/>
            <person name="Mauceli E."/>
            <person name="Morin E."/>
            <person name="Murat C."/>
            <person name="Pangilinan J.L."/>
            <person name="Park R."/>
            <person name="Pearson M."/>
            <person name="Quesneville H."/>
            <person name="Rouhier N."/>
            <person name="Sakthikumar S."/>
            <person name="Salamov A.A."/>
            <person name="Schmutz J."/>
            <person name="Selles B."/>
            <person name="Shapiro H."/>
            <person name="Tanguay P."/>
            <person name="Tuskan G.A."/>
            <person name="Henrissat B."/>
            <person name="Van de Peer Y."/>
            <person name="Rouze P."/>
            <person name="Ellis J.G."/>
            <person name="Dodds P.N."/>
            <person name="Schein J.E."/>
            <person name="Zhong S."/>
            <person name="Hamelin R.C."/>
            <person name="Grigoriev I.V."/>
            <person name="Szabo L.J."/>
            <person name="Martin F."/>
        </authorList>
    </citation>
    <scope>NUCLEOTIDE SEQUENCE [LARGE SCALE GENOMIC DNA]</scope>
    <source>
        <strain evidence="3">CRL 75-36-700-3 / race SCCL</strain>
    </source>
</reference>
<dbReference type="GeneID" id="10542362"/>
<evidence type="ECO:0000256" key="1">
    <source>
        <dbReference type="SAM" id="MobiDB-lite"/>
    </source>
</evidence>
<gene>
    <name evidence="2" type="ORF">PGTG_13338</name>
</gene>
<reference key="1">
    <citation type="submission" date="2007-01" db="EMBL/GenBank/DDBJ databases">
        <title>The Genome Sequence of Puccinia graminis f. sp. tritici Strain CRL 75-36-700-3.</title>
        <authorList>
            <consortium name="The Broad Institute Genome Sequencing Platform"/>
            <person name="Birren B."/>
            <person name="Lander E."/>
            <person name="Galagan J."/>
            <person name="Nusbaum C."/>
            <person name="Devon K."/>
            <person name="Cuomo C."/>
            <person name="Jaffe D."/>
            <person name="Butler J."/>
            <person name="Alvarez P."/>
            <person name="Gnerre S."/>
            <person name="Grabherr M."/>
            <person name="Mauceli E."/>
            <person name="Brockman W."/>
            <person name="Young S."/>
            <person name="LaButti K."/>
            <person name="Sykes S."/>
            <person name="DeCaprio D."/>
            <person name="Crawford M."/>
            <person name="Koehrsen M."/>
            <person name="Engels R."/>
            <person name="Montgomery P."/>
            <person name="Pearson M."/>
            <person name="Howarth C."/>
            <person name="Larson L."/>
            <person name="White J."/>
            <person name="Zeng Q."/>
            <person name="Kodira C."/>
            <person name="Yandava C."/>
            <person name="Alvarado L."/>
            <person name="O'Leary S."/>
            <person name="Szabo L."/>
            <person name="Dean R."/>
            <person name="Schein J."/>
        </authorList>
    </citation>
    <scope>NUCLEOTIDE SEQUENCE</scope>
    <source>
        <strain>CRL 75-36-700-3</strain>
    </source>
</reference>
<dbReference type="KEGG" id="pgr:PGTG_13338"/>
<dbReference type="EMBL" id="DS178304">
    <property type="protein sequence ID" value="EFP87119.2"/>
    <property type="molecule type" value="Genomic_DNA"/>
</dbReference>
<sequence>MSAQYAVRSPQSAVRSPQSAVRSPQQPAPLHPSRIQLPTPSRLRIGSTVKILGQKTSVLCKLLLIRPSCQTNRLRRMLQLKFLPPSKHRRRGRSFIPYLGSVCRVSTTGRLKNYASRGSVSSLDAYRWHLVPKKASGPSFPFAQVGFRSVLSYHQAGGGHPNQRGRDSVHH</sequence>
<feature type="region of interest" description="Disordered" evidence="1">
    <location>
        <begin position="1"/>
        <end position="36"/>
    </location>
</feature>
<dbReference type="InParanoid" id="E3KS44"/>
<dbReference type="HOGENOM" id="CLU_1563650_0_0_1"/>
<feature type="compositionally biased region" description="Polar residues" evidence="1">
    <location>
        <begin position="1"/>
        <end position="25"/>
    </location>
</feature>
<dbReference type="RefSeq" id="XP_003331538.2">
    <property type="nucleotide sequence ID" value="XM_003331490.2"/>
</dbReference>
<keyword evidence="3" id="KW-1185">Reference proteome</keyword>
<organism evidence="2 3">
    <name type="scientific">Puccinia graminis f. sp. tritici (strain CRL 75-36-700-3 / race SCCL)</name>
    <name type="common">Black stem rust fungus</name>
    <dbReference type="NCBI Taxonomy" id="418459"/>
    <lineage>
        <taxon>Eukaryota</taxon>
        <taxon>Fungi</taxon>
        <taxon>Dikarya</taxon>
        <taxon>Basidiomycota</taxon>
        <taxon>Pucciniomycotina</taxon>
        <taxon>Pucciniomycetes</taxon>
        <taxon>Pucciniales</taxon>
        <taxon>Pucciniaceae</taxon>
        <taxon>Puccinia</taxon>
    </lineage>
</organism>
<dbReference type="VEuPathDB" id="FungiDB:PGTG_13338"/>
<dbReference type="Proteomes" id="UP000008783">
    <property type="component" value="Unassembled WGS sequence"/>
</dbReference>
<name>E3KS44_PUCGT</name>
<dbReference type="eggNOG" id="ENOG502T6WM">
    <property type="taxonomic scope" value="Eukaryota"/>
</dbReference>
<evidence type="ECO:0000313" key="3">
    <source>
        <dbReference type="Proteomes" id="UP000008783"/>
    </source>
</evidence>
<proteinExistence type="predicted"/>
<protein>
    <submittedName>
        <fullName evidence="2">Uncharacterized protein</fullName>
    </submittedName>
</protein>
<dbReference type="AlphaFoldDB" id="E3KS44"/>